<accession>A0A0R1VKW1</accession>
<feature type="transmembrane region" description="Helical" evidence="8">
    <location>
        <begin position="162"/>
        <end position="181"/>
    </location>
</feature>
<dbReference type="EMBL" id="AZGB01000016">
    <property type="protein sequence ID" value="KRM06231.1"/>
    <property type="molecule type" value="Genomic_DNA"/>
</dbReference>
<dbReference type="PANTHER" id="PTHR36838:SF1">
    <property type="entry name" value="SLR1864 PROTEIN"/>
    <property type="match status" value="1"/>
</dbReference>
<dbReference type="Gene3D" id="1.20.1530.20">
    <property type="match status" value="2"/>
</dbReference>
<dbReference type="Proteomes" id="UP000051451">
    <property type="component" value="Unassembled WGS sequence"/>
</dbReference>
<dbReference type="GeneID" id="98319122"/>
<dbReference type="PANTHER" id="PTHR36838">
    <property type="entry name" value="AUXIN EFFLUX CARRIER FAMILY PROTEIN"/>
    <property type="match status" value="1"/>
</dbReference>
<evidence type="ECO:0000256" key="1">
    <source>
        <dbReference type="ARBA" id="ARBA00004651"/>
    </source>
</evidence>
<comment type="subcellular location">
    <subcellularLocation>
        <location evidence="1">Cell membrane</location>
        <topology evidence="1">Multi-pass membrane protein</topology>
    </subcellularLocation>
</comment>
<evidence type="ECO:0000256" key="3">
    <source>
        <dbReference type="ARBA" id="ARBA00022448"/>
    </source>
</evidence>
<dbReference type="RefSeq" id="WP_057871843.1">
    <property type="nucleotide sequence ID" value="NZ_AZGB01000016.1"/>
</dbReference>
<sequence length="298" mass="33225">MSIFENVMLPVLLIFLSGFIFQKIFNLNIKSLSTVAIYLLLPFLVFQTFYKEPLNSNFFYVILTSSLILLALILLGVIIGHVFHYKRSHLDALLLSIGFPNSGNYGVPIVMFAFGNKGILYGMPIMIFHNILMGTVGVYVATDNQGGMKTALKMILKQPMNYVIIPAILLNQYHIVIPGNFMKSINLIANTTIPIIMLILGMQLAEVPLRRINWGGVNLACFLRLVISPLIAYFLCLLLPIDQVMRAVIVIMAAMPSAANTTLYAIQFKTEPEYVSTITLISTLFSILTLTILLNLLT</sequence>
<evidence type="ECO:0008006" key="11">
    <source>
        <dbReference type="Google" id="ProtNLM"/>
    </source>
</evidence>
<feature type="transmembrane region" description="Helical" evidence="8">
    <location>
        <begin position="56"/>
        <end position="80"/>
    </location>
</feature>
<keyword evidence="6 8" id="KW-1133">Transmembrane helix</keyword>
<keyword evidence="10" id="KW-1185">Reference proteome</keyword>
<dbReference type="Pfam" id="PF03547">
    <property type="entry name" value="Mem_trans"/>
    <property type="match status" value="1"/>
</dbReference>
<protein>
    <recommendedName>
        <fullName evidence="11">AEC family transporter</fullName>
    </recommendedName>
</protein>
<reference evidence="9 10" key="1">
    <citation type="journal article" date="2015" name="Genome Announc.">
        <title>Expanding the biotechnology potential of lactobacilli through comparative genomics of 213 strains and associated genera.</title>
        <authorList>
            <person name="Sun Z."/>
            <person name="Harris H.M."/>
            <person name="McCann A."/>
            <person name="Guo C."/>
            <person name="Argimon S."/>
            <person name="Zhang W."/>
            <person name="Yang X."/>
            <person name="Jeffery I.B."/>
            <person name="Cooney J.C."/>
            <person name="Kagawa T.F."/>
            <person name="Liu W."/>
            <person name="Song Y."/>
            <person name="Salvetti E."/>
            <person name="Wrobel A."/>
            <person name="Rasinkangas P."/>
            <person name="Parkhill J."/>
            <person name="Rea M.C."/>
            <person name="O'Sullivan O."/>
            <person name="Ritari J."/>
            <person name="Douillard F.P."/>
            <person name="Paul Ross R."/>
            <person name="Yang R."/>
            <person name="Briner A.E."/>
            <person name="Felis G.E."/>
            <person name="de Vos W.M."/>
            <person name="Barrangou R."/>
            <person name="Klaenhammer T.R."/>
            <person name="Caufield P.W."/>
            <person name="Cui Y."/>
            <person name="Zhang H."/>
            <person name="O'Toole P.W."/>
        </authorList>
    </citation>
    <scope>NUCLEOTIDE SEQUENCE [LARGE SCALE GENOMIC DNA]</scope>
    <source>
        <strain evidence="9 10">DSM 18630</strain>
    </source>
</reference>
<dbReference type="AlphaFoldDB" id="A0A0R1VKW1"/>
<feature type="transmembrane region" description="Helical" evidence="8">
    <location>
        <begin position="6"/>
        <end position="25"/>
    </location>
</feature>
<evidence type="ECO:0000256" key="7">
    <source>
        <dbReference type="ARBA" id="ARBA00023136"/>
    </source>
</evidence>
<organism evidence="9 10">
    <name type="scientific">Liquorilactobacillus ghanensis DSM 18630</name>
    <dbReference type="NCBI Taxonomy" id="1423750"/>
    <lineage>
        <taxon>Bacteria</taxon>
        <taxon>Bacillati</taxon>
        <taxon>Bacillota</taxon>
        <taxon>Bacilli</taxon>
        <taxon>Lactobacillales</taxon>
        <taxon>Lactobacillaceae</taxon>
        <taxon>Liquorilactobacillus</taxon>
    </lineage>
</organism>
<dbReference type="GO" id="GO:0005886">
    <property type="term" value="C:plasma membrane"/>
    <property type="evidence" value="ECO:0007669"/>
    <property type="project" value="UniProtKB-SubCell"/>
</dbReference>
<evidence type="ECO:0000256" key="8">
    <source>
        <dbReference type="SAM" id="Phobius"/>
    </source>
</evidence>
<dbReference type="PATRIC" id="fig|1423750.3.peg.1128"/>
<comment type="similarity">
    <text evidence="2">Belongs to the auxin efflux carrier (TC 2.A.69) family.</text>
</comment>
<proteinExistence type="inferred from homology"/>
<evidence type="ECO:0000256" key="6">
    <source>
        <dbReference type="ARBA" id="ARBA00022989"/>
    </source>
</evidence>
<dbReference type="STRING" id="1423750.FC89_GL001103"/>
<evidence type="ECO:0000256" key="4">
    <source>
        <dbReference type="ARBA" id="ARBA00022475"/>
    </source>
</evidence>
<keyword evidence="4" id="KW-1003">Cell membrane</keyword>
<dbReference type="InterPro" id="IPR038770">
    <property type="entry name" value="Na+/solute_symporter_sf"/>
</dbReference>
<keyword evidence="3" id="KW-0813">Transport</keyword>
<comment type="caution">
    <text evidence="9">The sequence shown here is derived from an EMBL/GenBank/DDBJ whole genome shotgun (WGS) entry which is preliminary data.</text>
</comment>
<evidence type="ECO:0000313" key="10">
    <source>
        <dbReference type="Proteomes" id="UP000051451"/>
    </source>
</evidence>
<feature type="transmembrane region" description="Helical" evidence="8">
    <location>
        <begin position="32"/>
        <end position="50"/>
    </location>
</feature>
<feature type="transmembrane region" description="Helical" evidence="8">
    <location>
        <begin position="247"/>
        <end position="266"/>
    </location>
</feature>
<evidence type="ECO:0000256" key="2">
    <source>
        <dbReference type="ARBA" id="ARBA00010145"/>
    </source>
</evidence>
<feature type="transmembrane region" description="Helical" evidence="8">
    <location>
        <begin position="278"/>
        <end position="297"/>
    </location>
</feature>
<feature type="transmembrane region" description="Helical" evidence="8">
    <location>
        <begin position="217"/>
        <end position="241"/>
    </location>
</feature>
<feature type="transmembrane region" description="Helical" evidence="8">
    <location>
        <begin position="187"/>
        <end position="205"/>
    </location>
</feature>
<evidence type="ECO:0000256" key="5">
    <source>
        <dbReference type="ARBA" id="ARBA00022692"/>
    </source>
</evidence>
<dbReference type="GO" id="GO:0055085">
    <property type="term" value="P:transmembrane transport"/>
    <property type="evidence" value="ECO:0007669"/>
    <property type="project" value="InterPro"/>
</dbReference>
<dbReference type="OrthoDB" id="148377at2"/>
<keyword evidence="7 8" id="KW-0472">Membrane</keyword>
<name>A0A0R1VKW1_9LACO</name>
<feature type="transmembrane region" description="Helical" evidence="8">
    <location>
        <begin position="92"/>
        <end position="114"/>
    </location>
</feature>
<gene>
    <name evidence="9" type="ORF">FC89_GL001103</name>
</gene>
<feature type="transmembrane region" description="Helical" evidence="8">
    <location>
        <begin position="120"/>
        <end position="141"/>
    </location>
</feature>
<keyword evidence="5 8" id="KW-0812">Transmembrane</keyword>
<evidence type="ECO:0000313" key="9">
    <source>
        <dbReference type="EMBL" id="KRM06231.1"/>
    </source>
</evidence>
<dbReference type="InterPro" id="IPR004776">
    <property type="entry name" value="Mem_transp_PIN-like"/>
</dbReference>